<dbReference type="AlphaFoldDB" id="A0A1C3YJE5"/>
<dbReference type="VEuPathDB" id="FungiDB:FGRAMPH1_01G07413"/>
<dbReference type="PANTHER" id="PTHR13887:SF52">
    <property type="entry name" value="DSBA-LIKE THIOREDOXIN DOMAIN-CONTAINING PROTEIN"/>
    <property type="match status" value="1"/>
</dbReference>
<dbReference type="SUPFAM" id="SSF52833">
    <property type="entry name" value="Thioredoxin-like"/>
    <property type="match status" value="1"/>
</dbReference>
<sequence length="256" mass="28984">MRSLDFPALIYILLPEVFRIIELFHFHKQVNMYESQITLVMDTICPWTYLGKKRLDEALAQFRASPSSSSISFDLQFSSYQPSPSRPETIPDRAAHALHEKHNDNEEAQKLFEEHMISLAKPLNIPIAFTGPTGNSFPAHRIIQQVQESHGPEVTNKLVDALFRLYFAEGRHPGEDDMLIEACVEAGVGEKEAKDLVGDKTKGERKTKEDIRSIGMDIDSVPTVIIEGRRRDLTLTGLKEVSEYVKAMETIKKEST</sequence>
<dbReference type="InParanoid" id="A0A1C3YJE5"/>
<proteinExistence type="predicted"/>
<dbReference type="Pfam" id="PF01323">
    <property type="entry name" value="DSBA"/>
    <property type="match status" value="1"/>
</dbReference>
<dbReference type="Gene3D" id="3.40.30.10">
    <property type="entry name" value="Glutaredoxin"/>
    <property type="match status" value="1"/>
</dbReference>
<dbReference type="Proteomes" id="UP000070720">
    <property type="component" value="Chromosome 1"/>
</dbReference>
<evidence type="ECO:0000313" key="3">
    <source>
        <dbReference type="Proteomes" id="UP000070720"/>
    </source>
</evidence>
<keyword evidence="3" id="KW-1185">Reference proteome</keyword>
<protein>
    <submittedName>
        <fullName evidence="2">Chromosome 1, complete genome</fullName>
    </submittedName>
</protein>
<dbReference type="EMBL" id="HG970332">
    <property type="protein sequence ID" value="SCB64561.1"/>
    <property type="molecule type" value="Genomic_DNA"/>
</dbReference>
<dbReference type="PANTHER" id="PTHR13887">
    <property type="entry name" value="GLUTATHIONE S-TRANSFERASE KAPPA"/>
    <property type="match status" value="1"/>
</dbReference>
<gene>
    <name evidence="2" type="ORF">FGRAMPH1_01T07413</name>
</gene>
<evidence type="ECO:0000259" key="1">
    <source>
        <dbReference type="Pfam" id="PF01323"/>
    </source>
</evidence>
<dbReference type="GO" id="GO:0016491">
    <property type="term" value="F:oxidoreductase activity"/>
    <property type="evidence" value="ECO:0007669"/>
    <property type="project" value="InterPro"/>
</dbReference>
<dbReference type="InterPro" id="IPR036249">
    <property type="entry name" value="Thioredoxin-like_sf"/>
</dbReference>
<feature type="domain" description="DSBA-like thioredoxin" evidence="1">
    <location>
        <begin position="36"/>
        <end position="247"/>
    </location>
</feature>
<dbReference type="InterPro" id="IPR001853">
    <property type="entry name" value="DSBA-like_thioredoxin_dom"/>
</dbReference>
<name>A0A1C3YJE5_GIBZE</name>
<organism evidence="2 3">
    <name type="scientific">Gibberella zeae (strain ATCC MYA-4620 / CBS 123657 / FGSC 9075 / NRRL 31084 / PH-1)</name>
    <name type="common">Wheat head blight fungus</name>
    <name type="synonym">Fusarium graminearum</name>
    <dbReference type="NCBI Taxonomy" id="229533"/>
    <lineage>
        <taxon>Eukaryota</taxon>
        <taxon>Fungi</taxon>
        <taxon>Dikarya</taxon>
        <taxon>Ascomycota</taxon>
        <taxon>Pezizomycotina</taxon>
        <taxon>Sordariomycetes</taxon>
        <taxon>Hypocreomycetidae</taxon>
        <taxon>Hypocreales</taxon>
        <taxon>Nectriaceae</taxon>
        <taxon>Fusarium</taxon>
    </lineage>
</organism>
<dbReference type="eggNOG" id="ENOG502SHVE">
    <property type="taxonomic scope" value="Eukaryota"/>
</dbReference>
<evidence type="ECO:0000313" key="2">
    <source>
        <dbReference type="EMBL" id="SCB64561.1"/>
    </source>
</evidence>
<reference evidence="3" key="1">
    <citation type="journal article" date="2007" name="Science">
        <title>The Fusarium graminearum genome reveals a link between localized polymorphism and pathogen specialization.</title>
        <authorList>
            <person name="Cuomo C.A."/>
            <person name="Gueldener U."/>
            <person name="Xu J.-R."/>
            <person name="Trail F."/>
            <person name="Turgeon B.G."/>
            <person name="Di Pietro A."/>
            <person name="Walton J.D."/>
            <person name="Ma L.-J."/>
            <person name="Baker S.E."/>
            <person name="Rep M."/>
            <person name="Adam G."/>
            <person name="Antoniw J."/>
            <person name="Baldwin T."/>
            <person name="Calvo S.E."/>
            <person name="Chang Y.-L."/>
            <person name="DeCaprio D."/>
            <person name="Gale L.R."/>
            <person name="Gnerre S."/>
            <person name="Goswami R.S."/>
            <person name="Hammond-Kosack K."/>
            <person name="Harris L.J."/>
            <person name="Hilburn K."/>
            <person name="Kennell J.C."/>
            <person name="Kroken S."/>
            <person name="Magnuson J.K."/>
            <person name="Mannhaupt G."/>
            <person name="Mauceli E.W."/>
            <person name="Mewes H.-W."/>
            <person name="Mitterbauer R."/>
            <person name="Muehlbauer G."/>
            <person name="Muensterkoetter M."/>
            <person name="Nelson D."/>
            <person name="O'Donnell K."/>
            <person name="Ouellet T."/>
            <person name="Qi W."/>
            <person name="Quesneville H."/>
            <person name="Roncero M.I.G."/>
            <person name="Seong K.-Y."/>
            <person name="Tetko I.V."/>
            <person name="Urban M."/>
            <person name="Waalwijk C."/>
            <person name="Ward T.J."/>
            <person name="Yao J."/>
            <person name="Birren B.W."/>
            <person name="Kistler H.C."/>
        </authorList>
    </citation>
    <scope>NUCLEOTIDE SEQUENCE [LARGE SCALE GENOMIC DNA]</scope>
    <source>
        <strain evidence="3">ATCC MYA-4620 / CBS 123657 / FGSC 9075 / NRRL 31084 / PH-1</strain>
    </source>
</reference>
<reference evidence="2 3" key="3">
    <citation type="journal article" date="2015" name="BMC Genomics">
        <title>The completed genome sequence of the pathogenic ascomycete fungus Fusarium graminearum.</title>
        <authorList>
            <person name="King R."/>
            <person name="Urban M."/>
            <person name="Hammond-Kosack M.C."/>
            <person name="Hassani-Pak K."/>
            <person name="Hammond-Kosack K.E."/>
        </authorList>
    </citation>
    <scope>NUCLEOTIDE SEQUENCE [LARGE SCALE GENOMIC DNA]</scope>
    <source>
        <strain evidence="3">ATCC MYA-4620 / CBS 123657 / FGSC 9075 / NRRL 31084 / PH-1</strain>
    </source>
</reference>
<accession>A0A1C3YJE5</accession>
<reference evidence="3" key="2">
    <citation type="journal article" date="2010" name="Nature">
        <title>Comparative genomics reveals mobile pathogenicity chromosomes in Fusarium.</title>
        <authorList>
            <person name="Ma L.J."/>
            <person name="van der Does H.C."/>
            <person name="Borkovich K.A."/>
            <person name="Coleman J.J."/>
            <person name="Daboussi M.J."/>
            <person name="Di Pietro A."/>
            <person name="Dufresne M."/>
            <person name="Freitag M."/>
            <person name="Grabherr M."/>
            <person name="Henrissat B."/>
            <person name="Houterman P.M."/>
            <person name="Kang S."/>
            <person name="Shim W.B."/>
            <person name="Woloshuk C."/>
            <person name="Xie X."/>
            <person name="Xu J.R."/>
            <person name="Antoniw J."/>
            <person name="Baker S.E."/>
            <person name="Bluhm B.H."/>
            <person name="Breakspear A."/>
            <person name="Brown D.W."/>
            <person name="Butchko R.A."/>
            <person name="Chapman S."/>
            <person name="Coulson R."/>
            <person name="Coutinho P.M."/>
            <person name="Danchin E.G."/>
            <person name="Diener A."/>
            <person name="Gale L.R."/>
            <person name="Gardiner D.M."/>
            <person name="Goff S."/>
            <person name="Hammond-Kosack K.E."/>
            <person name="Hilburn K."/>
            <person name="Hua-Van A."/>
            <person name="Jonkers W."/>
            <person name="Kazan K."/>
            <person name="Kodira C.D."/>
            <person name="Koehrsen M."/>
            <person name="Kumar L."/>
            <person name="Lee Y.H."/>
            <person name="Li L."/>
            <person name="Manners J.M."/>
            <person name="Miranda-Saavedra D."/>
            <person name="Mukherjee M."/>
            <person name="Park G."/>
            <person name="Park J."/>
            <person name="Park S.Y."/>
            <person name="Proctor R.H."/>
            <person name="Regev A."/>
            <person name="Ruiz-Roldan M.C."/>
            <person name="Sain D."/>
            <person name="Sakthikumar S."/>
            <person name="Sykes S."/>
            <person name="Schwartz D.C."/>
            <person name="Turgeon B.G."/>
            <person name="Wapinski I."/>
            <person name="Yoder O."/>
            <person name="Young S."/>
            <person name="Zeng Q."/>
            <person name="Zhou S."/>
            <person name="Galagan J."/>
            <person name="Cuomo C.A."/>
            <person name="Kistler H.C."/>
            <person name="Rep M."/>
        </authorList>
    </citation>
    <scope>GENOME REANNOTATION</scope>
    <source>
        <strain evidence="3">ATCC MYA-4620 / CBS 123657 / FGSC 9075 / NRRL 31084 / PH-1</strain>
    </source>
</reference>